<sequence>MIYSSYYEQNKTYFVFIITTLKNYPKCFYHSCQEENELLILENSYYFYKNNKLIFFQELKSFLSEEQILNFLKNKFKVNNIKVRNKINENKKLIKKYTFFSLKQNYLFKVFLLYLVFILFFYFFVFSNNNIEKSEVRISELKEKFSMVKEKNKFFSFSNWLVDFYFLAKQKAIKIDSLKKDNEYIQISLSSKNKNSIYDFIKIYNSEISELIYDENTKEYKANANLLITRK</sequence>
<proteinExistence type="predicted"/>
<keyword evidence="1" id="KW-0472">Membrane</keyword>
<protein>
    <submittedName>
        <fullName evidence="2">Uncharacterized protein</fullName>
    </submittedName>
</protein>
<keyword evidence="3" id="KW-1185">Reference proteome</keyword>
<keyword evidence="1" id="KW-1133">Transmembrane helix</keyword>
<gene>
    <name evidence="2" type="ORF">CP965_04695</name>
</gene>
<evidence type="ECO:0000313" key="3">
    <source>
        <dbReference type="Proteomes" id="UP000289718"/>
    </source>
</evidence>
<evidence type="ECO:0000313" key="2">
    <source>
        <dbReference type="EMBL" id="RXK13103.1"/>
    </source>
</evidence>
<organism evidence="2 3">
    <name type="scientific">Halarcobacter mediterraneus</name>
    <dbReference type="NCBI Taxonomy" id="2023153"/>
    <lineage>
        <taxon>Bacteria</taxon>
        <taxon>Pseudomonadati</taxon>
        <taxon>Campylobacterota</taxon>
        <taxon>Epsilonproteobacteria</taxon>
        <taxon>Campylobacterales</taxon>
        <taxon>Arcobacteraceae</taxon>
        <taxon>Halarcobacter</taxon>
    </lineage>
</organism>
<name>A0A4Q1ATJ9_9BACT</name>
<dbReference type="Proteomes" id="UP000289718">
    <property type="component" value="Unassembled WGS sequence"/>
</dbReference>
<comment type="caution">
    <text evidence="2">The sequence shown here is derived from an EMBL/GenBank/DDBJ whole genome shotgun (WGS) entry which is preliminary data.</text>
</comment>
<accession>A0A4Q1ATJ9</accession>
<dbReference type="AlphaFoldDB" id="A0A4Q1ATJ9"/>
<keyword evidence="1" id="KW-0812">Transmembrane</keyword>
<evidence type="ECO:0000256" key="1">
    <source>
        <dbReference type="SAM" id="Phobius"/>
    </source>
</evidence>
<feature type="transmembrane region" description="Helical" evidence="1">
    <location>
        <begin position="106"/>
        <end position="125"/>
    </location>
</feature>
<dbReference type="EMBL" id="NXIE01000002">
    <property type="protein sequence ID" value="RXK13103.1"/>
    <property type="molecule type" value="Genomic_DNA"/>
</dbReference>
<reference evidence="2 3" key="1">
    <citation type="submission" date="2017-09" db="EMBL/GenBank/DDBJ databases">
        <title>Genomics of the genus Arcobacter.</title>
        <authorList>
            <person name="Perez-Cataluna A."/>
            <person name="Figueras M.J."/>
            <person name="Salas-Masso N."/>
        </authorList>
    </citation>
    <scope>NUCLEOTIDE SEQUENCE [LARGE SCALE GENOMIC DNA]</scope>
    <source>
        <strain evidence="2 3">F156-34</strain>
    </source>
</reference>